<dbReference type="GO" id="GO:0003677">
    <property type="term" value="F:DNA binding"/>
    <property type="evidence" value="ECO:0007669"/>
    <property type="project" value="UniProtKB-KW"/>
</dbReference>
<keyword evidence="2" id="KW-0238">DNA-binding</keyword>
<evidence type="ECO:0000313" key="2">
    <source>
        <dbReference type="EMBL" id="GEU86904.1"/>
    </source>
</evidence>
<proteinExistence type="predicted"/>
<name>A0A6L2NQS6_TANCI</name>
<dbReference type="EMBL" id="BKCJ010009425">
    <property type="protein sequence ID" value="GEU86904.1"/>
    <property type="molecule type" value="Genomic_DNA"/>
</dbReference>
<reference evidence="2" key="1">
    <citation type="journal article" date="2019" name="Sci. Rep.">
        <title>Draft genome of Tanacetum cinerariifolium, the natural source of mosquito coil.</title>
        <authorList>
            <person name="Yamashiro T."/>
            <person name="Shiraishi A."/>
            <person name="Satake H."/>
            <person name="Nakayama K."/>
        </authorList>
    </citation>
    <scope>NUCLEOTIDE SEQUENCE</scope>
</reference>
<accession>A0A6L2NQS6</accession>
<sequence>MCSSNKKNSYVNNLERENITATPAKKQCLEGNASKIAESTTCWRKWKKTAVEFDPKNRNSELSRQIAKDRKKDRAYIPPLHFFKDNSLEDEEVDLDGLDYDELHLAFEREKSPNGQQLECSFCEDWEKFNGVAANENDANRPAIMILQLAKVIYQDNDRYDEKNHAISLYSPVKKEVTIEKFFDGGIKKLVGSIRESGYDDDDVLETPPPTIGKGISIESNGIAGSEDEHVDTNTGGSGGSDKGKRTVIDLDEYDKEAALAKRSKKPMMAVKIEKP</sequence>
<comment type="caution">
    <text evidence="2">The sequence shown here is derived from an EMBL/GenBank/DDBJ whole genome shotgun (WGS) entry which is preliminary data.</text>
</comment>
<feature type="region of interest" description="Disordered" evidence="1">
    <location>
        <begin position="201"/>
        <end position="248"/>
    </location>
</feature>
<organism evidence="2">
    <name type="scientific">Tanacetum cinerariifolium</name>
    <name type="common">Dalmatian daisy</name>
    <name type="synonym">Chrysanthemum cinerariifolium</name>
    <dbReference type="NCBI Taxonomy" id="118510"/>
    <lineage>
        <taxon>Eukaryota</taxon>
        <taxon>Viridiplantae</taxon>
        <taxon>Streptophyta</taxon>
        <taxon>Embryophyta</taxon>
        <taxon>Tracheophyta</taxon>
        <taxon>Spermatophyta</taxon>
        <taxon>Magnoliopsida</taxon>
        <taxon>eudicotyledons</taxon>
        <taxon>Gunneridae</taxon>
        <taxon>Pentapetalae</taxon>
        <taxon>asterids</taxon>
        <taxon>campanulids</taxon>
        <taxon>Asterales</taxon>
        <taxon>Asteraceae</taxon>
        <taxon>Asteroideae</taxon>
        <taxon>Anthemideae</taxon>
        <taxon>Anthemidinae</taxon>
        <taxon>Tanacetum</taxon>
    </lineage>
</organism>
<evidence type="ECO:0000256" key="1">
    <source>
        <dbReference type="SAM" id="MobiDB-lite"/>
    </source>
</evidence>
<gene>
    <name evidence="2" type="ORF">Tci_058882</name>
</gene>
<dbReference type="AlphaFoldDB" id="A0A6L2NQS6"/>
<protein>
    <submittedName>
        <fullName evidence="2">Replication protein A 70 kDa DNA-binding subunit B</fullName>
    </submittedName>
</protein>